<protein>
    <submittedName>
        <fullName evidence="2">Uncharacterized protein</fullName>
    </submittedName>
</protein>
<proteinExistence type="predicted"/>
<dbReference type="RefSeq" id="WP_149305845.1">
    <property type="nucleotide sequence ID" value="NZ_SRSD01000001.1"/>
</dbReference>
<evidence type="ECO:0000313" key="3">
    <source>
        <dbReference type="Proteomes" id="UP000324298"/>
    </source>
</evidence>
<name>A0A5A9XQK4_9BACT</name>
<feature type="signal peptide" evidence="1">
    <location>
        <begin position="1"/>
        <end position="24"/>
    </location>
</feature>
<reference evidence="2 3" key="1">
    <citation type="submission" date="2019-04" db="EMBL/GenBank/DDBJ databases">
        <title>Geobacter ruber sp. nov., ferric-reducing bacteria isolated from paddy soil.</title>
        <authorList>
            <person name="Xu Z."/>
            <person name="Masuda Y."/>
            <person name="Itoh H."/>
            <person name="Senoo K."/>
        </authorList>
    </citation>
    <scope>NUCLEOTIDE SEQUENCE [LARGE SCALE GENOMIC DNA]</scope>
    <source>
        <strain evidence="2 3">Red88</strain>
    </source>
</reference>
<feature type="chain" id="PRO_5022961907" evidence="1">
    <location>
        <begin position="25"/>
        <end position="123"/>
    </location>
</feature>
<organism evidence="2 3">
    <name type="scientific">Oryzomonas rubra</name>
    <dbReference type="NCBI Taxonomy" id="2509454"/>
    <lineage>
        <taxon>Bacteria</taxon>
        <taxon>Pseudomonadati</taxon>
        <taxon>Thermodesulfobacteriota</taxon>
        <taxon>Desulfuromonadia</taxon>
        <taxon>Geobacterales</taxon>
        <taxon>Geobacteraceae</taxon>
        <taxon>Oryzomonas</taxon>
    </lineage>
</organism>
<evidence type="ECO:0000256" key="1">
    <source>
        <dbReference type="SAM" id="SignalP"/>
    </source>
</evidence>
<keyword evidence="1" id="KW-0732">Signal</keyword>
<dbReference type="Proteomes" id="UP000324298">
    <property type="component" value="Unassembled WGS sequence"/>
</dbReference>
<accession>A0A5A9XQK4</accession>
<keyword evidence="3" id="KW-1185">Reference proteome</keyword>
<dbReference type="EMBL" id="SRSD01000001">
    <property type="protein sequence ID" value="KAA0895264.1"/>
    <property type="molecule type" value="Genomic_DNA"/>
</dbReference>
<gene>
    <name evidence="2" type="ORF">ET418_01735</name>
</gene>
<sequence>MKRKIFAMAGLVAMIMSNASMTLAATAAGTEFTTLAGVAIQYSTDGTNYKDLAKLSNNVMLHCFINSTSDQYSITTKHSQSVREYGTSSQDTKMYYHELAATSTAMTTLNASDTSQMTSWTSM</sequence>
<evidence type="ECO:0000313" key="2">
    <source>
        <dbReference type="EMBL" id="KAA0895264.1"/>
    </source>
</evidence>
<comment type="caution">
    <text evidence="2">The sequence shown here is derived from an EMBL/GenBank/DDBJ whole genome shotgun (WGS) entry which is preliminary data.</text>
</comment>
<dbReference type="AlphaFoldDB" id="A0A5A9XQK4"/>
<dbReference type="OrthoDB" id="9839614at2"/>